<dbReference type="EMBL" id="CAJOBB010027799">
    <property type="protein sequence ID" value="CAF4425476.1"/>
    <property type="molecule type" value="Genomic_DNA"/>
</dbReference>
<protein>
    <submittedName>
        <fullName evidence="1">Uncharacterized protein</fullName>
    </submittedName>
</protein>
<dbReference type="AlphaFoldDB" id="A0A820QK19"/>
<organism evidence="1 2">
    <name type="scientific">Adineta steineri</name>
    <dbReference type="NCBI Taxonomy" id="433720"/>
    <lineage>
        <taxon>Eukaryota</taxon>
        <taxon>Metazoa</taxon>
        <taxon>Spiralia</taxon>
        <taxon>Gnathifera</taxon>
        <taxon>Rotifera</taxon>
        <taxon>Eurotatoria</taxon>
        <taxon>Bdelloidea</taxon>
        <taxon>Adinetida</taxon>
        <taxon>Adinetidae</taxon>
        <taxon>Adineta</taxon>
    </lineage>
</organism>
<dbReference type="Proteomes" id="UP000663868">
    <property type="component" value="Unassembled WGS sequence"/>
</dbReference>
<feature type="non-terminal residue" evidence="1">
    <location>
        <position position="1"/>
    </location>
</feature>
<evidence type="ECO:0000313" key="1">
    <source>
        <dbReference type="EMBL" id="CAF4425476.1"/>
    </source>
</evidence>
<proteinExistence type="predicted"/>
<comment type="caution">
    <text evidence="1">The sequence shown here is derived from an EMBL/GenBank/DDBJ whole genome shotgun (WGS) entry which is preliminary data.</text>
</comment>
<feature type="non-terminal residue" evidence="1">
    <location>
        <position position="142"/>
    </location>
</feature>
<reference evidence="1" key="1">
    <citation type="submission" date="2021-02" db="EMBL/GenBank/DDBJ databases">
        <authorList>
            <person name="Nowell W R."/>
        </authorList>
    </citation>
    <scope>NUCLEOTIDE SEQUENCE</scope>
</reference>
<accession>A0A820QK19</accession>
<evidence type="ECO:0000313" key="2">
    <source>
        <dbReference type="Proteomes" id="UP000663868"/>
    </source>
</evidence>
<gene>
    <name evidence="1" type="ORF">KXQ929_LOCUS52458</name>
</gene>
<name>A0A820QK19_9BILA</name>
<sequence>VGEAYQSDVDRPDASDFSVNCKGERTTLTIDVDRNAGKSKAYIDLNRFEGERFGYEGTRNQKTNELDFTLYTLITSWNIKRQPQKSTTIVVKQKTKEVLRVESVKVNDHEVTMKFTPSNIQLKLEWDNSTVVTLKQTQPQQR</sequence>